<feature type="transmembrane region" description="Helical" evidence="5">
    <location>
        <begin position="128"/>
        <end position="150"/>
    </location>
</feature>
<feature type="transmembrane region" description="Helical" evidence="5">
    <location>
        <begin position="162"/>
        <end position="180"/>
    </location>
</feature>
<accession>A0A7Z2JIQ3</accession>
<dbReference type="OrthoDB" id="5566440at2"/>
<keyword evidence="5" id="KW-1003">Cell membrane</keyword>
<gene>
    <name evidence="6" type="ORF">FAZ98_22415</name>
</gene>
<dbReference type="EMBL" id="CP046915">
    <property type="protein sequence ID" value="QGZ64599.1"/>
    <property type="molecule type" value="Genomic_DNA"/>
</dbReference>
<feature type="transmembrane region" description="Helical" evidence="5">
    <location>
        <begin position="64"/>
        <end position="84"/>
    </location>
</feature>
<evidence type="ECO:0000256" key="1">
    <source>
        <dbReference type="ARBA" id="ARBA00004141"/>
    </source>
</evidence>
<name>A0A7Z2JIQ3_9BURK</name>
<reference evidence="6 7" key="1">
    <citation type="submission" date="2019-12" db="EMBL/GenBank/DDBJ databases">
        <title>Paraburkholderia acidiphila 7Q-K02 sp. nov and Paraburkholderia acidisoli DHF22 sp. nov., two strains isolated from forest soil.</title>
        <authorList>
            <person name="Gao Z."/>
            <person name="Qiu L."/>
        </authorList>
    </citation>
    <scope>NUCLEOTIDE SEQUENCE [LARGE SCALE GENOMIC DNA]</scope>
    <source>
        <strain evidence="6 7">DHF22</strain>
    </source>
</reference>
<evidence type="ECO:0000256" key="5">
    <source>
        <dbReference type="RuleBase" id="RU363041"/>
    </source>
</evidence>
<proteinExistence type="inferred from homology"/>
<dbReference type="RefSeq" id="WP_158954193.1">
    <property type="nucleotide sequence ID" value="NZ_CP046915.1"/>
</dbReference>
<keyword evidence="4 5" id="KW-0472">Membrane</keyword>
<dbReference type="InterPro" id="IPR002781">
    <property type="entry name" value="TM_pro_TauE-like"/>
</dbReference>
<protein>
    <recommendedName>
        <fullName evidence="5">Probable membrane transporter protein</fullName>
    </recommendedName>
</protein>
<comment type="subcellular location">
    <subcellularLocation>
        <location evidence="5">Cell membrane</location>
        <topology evidence="5">Multi-pass membrane protein</topology>
    </subcellularLocation>
    <subcellularLocation>
        <location evidence="1">Membrane</location>
        <topology evidence="1">Multi-pass membrane protein</topology>
    </subcellularLocation>
</comment>
<comment type="similarity">
    <text evidence="5">Belongs to the 4-toluene sulfonate uptake permease (TSUP) (TC 2.A.102) family.</text>
</comment>
<dbReference type="Proteomes" id="UP000433577">
    <property type="component" value="Chromosome 3"/>
</dbReference>
<sequence>MIYIIVVTCALVQSIFGIGLLAFGTPSLLLLGYSFEDALCILLPASLAVSLLQSIGEREAGLINIRPILIWALPFCAVALYLALQKNLTIHLELIVAALLLTSAAIRISKTLRTRLQEFMQRHEPAALILIGLVHGFSNMGGGLLAIYSSARYAEKNQVRRLIVDGYVAFATMQIGILIWQRSLGAVLDNIEFAGLAAVTYLICGRLFFRKITSRAYDVALSGFMVVYAVALICKYFDMFSASHVTRI</sequence>
<evidence type="ECO:0000256" key="2">
    <source>
        <dbReference type="ARBA" id="ARBA00022692"/>
    </source>
</evidence>
<evidence type="ECO:0000313" key="6">
    <source>
        <dbReference type="EMBL" id="QGZ64599.1"/>
    </source>
</evidence>
<feature type="transmembrane region" description="Helical" evidence="5">
    <location>
        <begin position="33"/>
        <end position="52"/>
    </location>
</feature>
<dbReference type="Pfam" id="PF01925">
    <property type="entry name" value="TauE"/>
    <property type="match status" value="1"/>
</dbReference>
<evidence type="ECO:0000256" key="3">
    <source>
        <dbReference type="ARBA" id="ARBA00022989"/>
    </source>
</evidence>
<keyword evidence="7" id="KW-1185">Reference proteome</keyword>
<keyword evidence="3 5" id="KW-1133">Transmembrane helix</keyword>
<dbReference type="GO" id="GO:0005886">
    <property type="term" value="C:plasma membrane"/>
    <property type="evidence" value="ECO:0007669"/>
    <property type="project" value="UniProtKB-SubCell"/>
</dbReference>
<evidence type="ECO:0000256" key="4">
    <source>
        <dbReference type="ARBA" id="ARBA00023136"/>
    </source>
</evidence>
<keyword evidence="2 5" id="KW-0812">Transmembrane</keyword>
<feature type="transmembrane region" description="Helical" evidence="5">
    <location>
        <begin position="187"/>
        <end position="209"/>
    </location>
</feature>
<dbReference type="AlphaFoldDB" id="A0A7Z2JIQ3"/>
<feature type="transmembrane region" description="Helical" evidence="5">
    <location>
        <begin position="215"/>
        <end position="237"/>
    </location>
</feature>
<organism evidence="6 7">
    <name type="scientific">Paraburkholderia acidisoli</name>
    <dbReference type="NCBI Taxonomy" id="2571748"/>
    <lineage>
        <taxon>Bacteria</taxon>
        <taxon>Pseudomonadati</taxon>
        <taxon>Pseudomonadota</taxon>
        <taxon>Betaproteobacteria</taxon>
        <taxon>Burkholderiales</taxon>
        <taxon>Burkholderiaceae</taxon>
        <taxon>Paraburkholderia</taxon>
    </lineage>
</organism>
<feature type="transmembrane region" description="Helical" evidence="5">
    <location>
        <begin position="90"/>
        <end position="108"/>
    </location>
</feature>
<dbReference type="KEGG" id="pacs:FAZ98_22415"/>
<evidence type="ECO:0000313" key="7">
    <source>
        <dbReference type="Proteomes" id="UP000433577"/>
    </source>
</evidence>